<sequence>MRAHRRYTDGPLSLEGAQTKNCTSYRGFTDGTLTDCPPLEGAQTKTAPLTRVYRRYADGSPSSLEDAQTKITPLTRVHGRYADGPPSSRGRTDEDRTSHEGLQTRPQLSSRVSDDELTGRTSSRGCTERRRHLFRWTMLRRIAPLLEGAKKETAALSTVGARRCYDWKGPLPQEDLHLDSAGAGVRNILTSAAPFLSGSRMNSDYRSWKRIAARPGCCSADASARPPAVEMEAGGMSQCHLVARGGFQSTEWALVAGLRKQS</sequence>
<proteinExistence type="predicted"/>
<organism evidence="2 3">
    <name type="scientific">Athelia psychrophila</name>
    <dbReference type="NCBI Taxonomy" id="1759441"/>
    <lineage>
        <taxon>Eukaryota</taxon>
        <taxon>Fungi</taxon>
        <taxon>Dikarya</taxon>
        <taxon>Basidiomycota</taxon>
        <taxon>Agaricomycotina</taxon>
        <taxon>Agaricomycetes</taxon>
        <taxon>Agaricomycetidae</taxon>
        <taxon>Atheliales</taxon>
        <taxon>Atheliaceae</taxon>
        <taxon>Athelia</taxon>
    </lineage>
</organism>
<dbReference type="Proteomes" id="UP000076532">
    <property type="component" value="Unassembled WGS sequence"/>
</dbReference>
<feature type="compositionally biased region" description="Basic and acidic residues" evidence="1">
    <location>
        <begin position="90"/>
        <end position="99"/>
    </location>
</feature>
<reference evidence="2 3" key="1">
    <citation type="journal article" date="2016" name="Mol. Biol. Evol.">
        <title>Comparative Genomics of Early-Diverging Mushroom-Forming Fungi Provides Insights into the Origins of Lignocellulose Decay Capabilities.</title>
        <authorList>
            <person name="Nagy L.G."/>
            <person name="Riley R."/>
            <person name="Tritt A."/>
            <person name="Adam C."/>
            <person name="Daum C."/>
            <person name="Floudas D."/>
            <person name="Sun H."/>
            <person name="Yadav J.S."/>
            <person name="Pangilinan J."/>
            <person name="Larsson K.H."/>
            <person name="Matsuura K."/>
            <person name="Barry K."/>
            <person name="Labutti K."/>
            <person name="Kuo R."/>
            <person name="Ohm R.A."/>
            <person name="Bhattacharya S.S."/>
            <person name="Shirouzu T."/>
            <person name="Yoshinaga Y."/>
            <person name="Martin F.M."/>
            <person name="Grigoriev I.V."/>
            <person name="Hibbett D.S."/>
        </authorList>
    </citation>
    <scope>NUCLEOTIDE SEQUENCE [LARGE SCALE GENOMIC DNA]</scope>
    <source>
        <strain evidence="2 3">CBS 109695</strain>
    </source>
</reference>
<feature type="compositionally biased region" description="Polar residues" evidence="1">
    <location>
        <begin position="100"/>
        <end position="111"/>
    </location>
</feature>
<evidence type="ECO:0000313" key="2">
    <source>
        <dbReference type="EMBL" id="KZP02476.1"/>
    </source>
</evidence>
<name>A0A167T1V8_9AGAM</name>
<evidence type="ECO:0000256" key="1">
    <source>
        <dbReference type="SAM" id="MobiDB-lite"/>
    </source>
</evidence>
<feature type="region of interest" description="Disordered" evidence="1">
    <location>
        <begin position="57"/>
        <end position="124"/>
    </location>
</feature>
<protein>
    <submittedName>
        <fullName evidence="2">Uncharacterized protein</fullName>
    </submittedName>
</protein>
<evidence type="ECO:0000313" key="3">
    <source>
        <dbReference type="Proteomes" id="UP000076532"/>
    </source>
</evidence>
<gene>
    <name evidence="2" type="ORF">FIBSPDRAFT_969949</name>
</gene>
<keyword evidence="3" id="KW-1185">Reference proteome</keyword>
<accession>A0A167T1V8</accession>
<dbReference type="EMBL" id="KV418541">
    <property type="protein sequence ID" value="KZP02476.1"/>
    <property type="molecule type" value="Genomic_DNA"/>
</dbReference>
<feature type="compositionally biased region" description="Polar residues" evidence="1">
    <location>
        <begin position="60"/>
        <end position="72"/>
    </location>
</feature>
<dbReference type="AlphaFoldDB" id="A0A167T1V8"/>